<dbReference type="Pfam" id="PF17936">
    <property type="entry name" value="Big_6"/>
    <property type="match status" value="1"/>
</dbReference>
<name>A0A417YYQ7_9BACI</name>
<dbReference type="Proteomes" id="UP000284416">
    <property type="component" value="Unassembled WGS sequence"/>
</dbReference>
<dbReference type="SMART" id="SM00060">
    <property type="entry name" value="FN3"/>
    <property type="match status" value="4"/>
</dbReference>
<accession>A0A417YYQ7</accession>
<evidence type="ECO:0000313" key="3">
    <source>
        <dbReference type="EMBL" id="RHW42743.1"/>
    </source>
</evidence>
<dbReference type="InterPro" id="IPR003961">
    <property type="entry name" value="FN3_dom"/>
</dbReference>
<evidence type="ECO:0000313" key="4">
    <source>
        <dbReference type="Proteomes" id="UP000284416"/>
    </source>
</evidence>
<keyword evidence="4" id="KW-1185">Reference proteome</keyword>
<feature type="signal peptide" evidence="1">
    <location>
        <begin position="1"/>
        <end position="28"/>
    </location>
</feature>
<feature type="domain" description="Fibronectin type-III" evidence="2">
    <location>
        <begin position="834"/>
        <end position="924"/>
    </location>
</feature>
<dbReference type="CDD" id="cd00063">
    <property type="entry name" value="FN3"/>
    <property type="match status" value="2"/>
</dbReference>
<dbReference type="Gene3D" id="2.60.40.10">
    <property type="entry name" value="Immunoglobulins"/>
    <property type="match status" value="5"/>
</dbReference>
<dbReference type="PANTHER" id="PTHR46957:SF3">
    <property type="entry name" value="CYTOKINE RECEPTOR"/>
    <property type="match status" value="1"/>
</dbReference>
<feature type="chain" id="PRO_5019189116" description="Fibronectin type-III domain-containing protein" evidence="1">
    <location>
        <begin position="29"/>
        <end position="1105"/>
    </location>
</feature>
<reference evidence="3 4" key="1">
    <citation type="journal article" date="2017" name="Int. J. Syst. Evol. Microbiol.">
        <title>Bacillus notoginsengisoli sp. nov., a novel bacterium isolated from the rhizosphere of Panax notoginseng.</title>
        <authorList>
            <person name="Zhang M.Y."/>
            <person name="Cheng J."/>
            <person name="Cai Y."/>
            <person name="Zhang T.Y."/>
            <person name="Wu Y.Y."/>
            <person name="Manikprabhu D."/>
            <person name="Li W.J."/>
            <person name="Zhang Y.X."/>
        </authorList>
    </citation>
    <scope>NUCLEOTIDE SEQUENCE [LARGE SCALE GENOMIC DNA]</scope>
    <source>
        <strain evidence="3 4">JCM 30743</strain>
    </source>
</reference>
<dbReference type="GO" id="GO:0016020">
    <property type="term" value="C:membrane"/>
    <property type="evidence" value="ECO:0007669"/>
    <property type="project" value="UniProtKB-SubCell"/>
</dbReference>
<dbReference type="InterPro" id="IPR036116">
    <property type="entry name" value="FN3_sf"/>
</dbReference>
<dbReference type="AlphaFoldDB" id="A0A417YYQ7"/>
<dbReference type="PROSITE" id="PS50853">
    <property type="entry name" value="FN3"/>
    <property type="match status" value="4"/>
</dbReference>
<gene>
    <name evidence="3" type="ORF">D1B31_03925</name>
</gene>
<dbReference type="InterPro" id="IPR013783">
    <property type="entry name" value="Ig-like_fold"/>
</dbReference>
<comment type="caution">
    <text evidence="3">The sequence shown here is derived from an EMBL/GenBank/DDBJ whole genome shotgun (WGS) entry which is preliminary data.</text>
</comment>
<dbReference type="InterPro" id="IPR050713">
    <property type="entry name" value="RTP_Phos/Ushers"/>
</dbReference>
<evidence type="ECO:0000256" key="1">
    <source>
        <dbReference type="SAM" id="SignalP"/>
    </source>
</evidence>
<feature type="domain" description="Fibronectin type-III" evidence="2">
    <location>
        <begin position="742"/>
        <end position="833"/>
    </location>
</feature>
<feature type="domain" description="Fibronectin type-III" evidence="2">
    <location>
        <begin position="925"/>
        <end position="1016"/>
    </location>
</feature>
<dbReference type="SUPFAM" id="SSF49265">
    <property type="entry name" value="Fibronectin type III"/>
    <property type="match status" value="2"/>
</dbReference>
<proteinExistence type="predicted"/>
<dbReference type="PANTHER" id="PTHR46957">
    <property type="entry name" value="CYTOKINE RECEPTOR"/>
    <property type="match status" value="1"/>
</dbReference>
<feature type="domain" description="Fibronectin type-III" evidence="2">
    <location>
        <begin position="1017"/>
        <end position="1105"/>
    </location>
</feature>
<keyword evidence="1" id="KW-0732">Signal</keyword>
<dbReference type="EMBL" id="QWEG01000002">
    <property type="protein sequence ID" value="RHW42743.1"/>
    <property type="molecule type" value="Genomic_DNA"/>
</dbReference>
<protein>
    <recommendedName>
        <fullName evidence="2">Fibronectin type-III domain-containing protein</fullName>
    </recommendedName>
</protein>
<organism evidence="3 4">
    <name type="scientific">Neobacillus notoginsengisoli</name>
    <dbReference type="NCBI Taxonomy" id="1578198"/>
    <lineage>
        <taxon>Bacteria</taxon>
        <taxon>Bacillati</taxon>
        <taxon>Bacillota</taxon>
        <taxon>Bacilli</taxon>
        <taxon>Bacillales</taxon>
        <taxon>Bacillaceae</taxon>
        <taxon>Neobacillus</taxon>
    </lineage>
</organism>
<dbReference type="InterPro" id="IPR041498">
    <property type="entry name" value="Big_6"/>
</dbReference>
<evidence type="ECO:0000259" key="2">
    <source>
        <dbReference type="PROSITE" id="PS50853"/>
    </source>
</evidence>
<sequence>MRKKGKWKGFAAFLLCLQVFLLPAGVSANGGAAPPEKQGISSVHEAQSAQGALAYQSNQAAKAELTKKKVPIEVLVKSVKRNGEINANATRVDKKGASLTQGINFDYTDPKSYPLVEKGDLVDYLYDPTGHAFYYENLTDYNAKDWLLKLWYQSEYKYAKDRYFWIEYYKEIDGKLFYDSMSGFDTYGYDAVYLNATFEKADFLDQPYIYMIAGVTPTQAAYYSDYTLFKIKNPFYKGSGGGGEPDSFALISNESADGSTSQPTGTFSINNKQYTFSKKLKQEAYRLDVNIPFDPAKVKGSLVDKNTKGFSASYNVGDTKSFWVMNLVWNTPYQINARLAYSGTKGDIWVHNSQISDAQAAQLGREFDAKIYSTINTNFGKESDVDGNGKINILCFDILDGFNGSGGYVGGYFYGLDLYNQNYSNKSEIFYIDTYPTMGGTTKDVSPAYGILAHEFQHMVNFNQNVLVEGKAPMDVWLNEALSLASEQVYSGKGVQERIDYYNYTTSIPNGHSLVYWDNQGDVLANYALSYLFSQYIRVQAGKGNGIYKELINDPNNNYLAVENLAKKYISSAMTFGKLMTHFRGALLQKEATGLNGFKGDPFFNSVKERPYTGSSPTSLRGGGAIAVPYLSSDGFKEPSSKGQNITYTYFTKKNADVTPPAKPVVKSVTDKETKLTGSAEANAAVFAKVNSKEIGKTTASSSGTFSIAIPAQPAGTKISVYAQDAAGNVSEAAVVTVKLAMPISVKAAPNTYNSVKLTWTAGSAASGYEIYRSTSAAGTYSKVGTVSGTSFVNSSLNTGTTYYYKIRAYKTGTSTVYSDYSPVVSAKPVLSVPVSAKAASASYNSIKTSWAAVSGSSGYEVYRSTASTGTYSLVGSTTSTSFTNSALTPGATYYYKVRAYRMVGTAKVYSGYSAVVSAKPIPSVPASAKAASASYNSIKTSWAAVSGASGYQVYRATTSSGTYTLVGTTTATSFTNSGLTTGKAYYYKVRAYRTVGTSKIYSGYSSVVSAKPVPAVPANFTAARASSTSIKVSYSAVTGATGYEIHRATTTNGTYTLAADTKSLTFTNTKLTKGKTYYYKTRAYRLVGKTKIYSGWTVVKSAKP</sequence>